<dbReference type="InterPro" id="IPR011990">
    <property type="entry name" value="TPR-like_helical_dom_sf"/>
</dbReference>
<dbReference type="InterPro" id="IPR036097">
    <property type="entry name" value="HisK_dim/P_sf"/>
</dbReference>
<evidence type="ECO:0000256" key="1">
    <source>
        <dbReference type="ARBA" id="ARBA00000085"/>
    </source>
</evidence>
<keyword evidence="5" id="KW-1133">Transmembrane helix</keyword>
<keyword evidence="5" id="KW-0812">Transmembrane</keyword>
<dbReference type="InterPro" id="IPR036890">
    <property type="entry name" value="HATPase_C_sf"/>
</dbReference>
<dbReference type="SMART" id="SM00028">
    <property type="entry name" value="TPR"/>
    <property type="match status" value="5"/>
</dbReference>
<evidence type="ECO:0000313" key="7">
    <source>
        <dbReference type="EMBL" id="PTX44367.1"/>
    </source>
</evidence>
<dbReference type="InterPro" id="IPR003594">
    <property type="entry name" value="HATPase_dom"/>
</dbReference>
<name>A0A2T6AKP8_9FLAO</name>
<dbReference type="SMART" id="SM00387">
    <property type="entry name" value="HATPase_c"/>
    <property type="match status" value="1"/>
</dbReference>
<evidence type="ECO:0000256" key="4">
    <source>
        <dbReference type="SAM" id="Coils"/>
    </source>
</evidence>
<keyword evidence="5" id="KW-0472">Membrane</keyword>
<dbReference type="Proteomes" id="UP000244174">
    <property type="component" value="Unassembled WGS sequence"/>
</dbReference>
<dbReference type="CDD" id="cd00082">
    <property type="entry name" value="HisKA"/>
    <property type="match status" value="1"/>
</dbReference>
<dbReference type="GO" id="GO:0000155">
    <property type="term" value="F:phosphorelay sensor kinase activity"/>
    <property type="evidence" value="ECO:0007669"/>
    <property type="project" value="InterPro"/>
</dbReference>
<dbReference type="AlphaFoldDB" id="A0A2T6AKP8"/>
<dbReference type="InterPro" id="IPR019734">
    <property type="entry name" value="TPR_rpt"/>
</dbReference>
<feature type="coiled-coil region" evidence="4">
    <location>
        <begin position="544"/>
        <end position="580"/>
    </location>
</feature>
<sequence>MKINHLLCLLFLAVGLNSLGQTSRDIEDYKFKKDSVKQLIDKSSGDETRIIRLKNEFARLCFLIPEFEDGFLALQEAKALSDKLDYAEGEAMYYLTLSYFYYDRDNPISIYYRKKAQQISNYLEEARDDNSNFTDIMRADSNLDVELFQDQFNKTLARDELSDNKEIQANLLYAIAGTYYRLESPETALTKLTEAINLFSEIGEIYPAFHLSTIKMGTLVYLEKEEEAKKIELELIKLMSAEQDKNNLALIHSAMANGYRMQGRWSLAIEYYLKTLELLDPVEDRELRIIDQYNLAIAYENYGMDSRAADNYRIAIEELEKEKDSLRLRIAYGTIVFPLIAIEKYEEAKKYMQLSLKDTVRSKDWAIARYNDAQGQILKSQGRYKEAIPYFQKAEQGFRKIEGVEWALAFMNLYLAECNFQIENFDQALQYATQSLNLDSNAQATEKATLLLSQIHEELDNPAMAYQYLKDYQLLRSEKEKSEEINRIADAEIRSILDESEKTINLLEREKLEKEKESIFQRWLIISVLIVLISVVVLAIILYRNNKNKQKANAQLKRQKKKIEQTLDQLKATQSQLIQSEKMASLGELTAGIAHEIQNPLNFVNNFSEVNNELLDEVSEEIEKGNHDEVRVILNDIRNNLNKINHHGKRADAIVKGMLQHSRKENSEKEPTDLNVLCDEYLRLAYHGLRAKDKTFNAHLEKDFDPGVEKINIMAQEIGRVILNLLTNAFYAVQQKKCHTNDPEYVPKVEILTRKKLDQVCIQVKDNGIGISQNILDKVFQPFFTTKPSGQGTGLGLYLSYEIIQVHGGELKIDTKEGEGTIFTILLPV</sequence>
<dbReference type="SUPFAM" id="SSF48452">
    <property type="entry name" value="TPR-like"/>
    <property type="match status" value="1"/>
</dbReference>
<dbReference type="PANTHER" id="PTHR43065">
    <property type="entry name" value="SENSOR HISTIDINE KINASE"/>
    <property type="match status" value="1"/>
</dbReference>
<dbReference type="PROSITE" id="PS50109">
    <property type="entry name" value="HIS_KIN"/>
    <property type="match status" value="1"/>
</dbReference>
<gene>
    <name evidence="7" type="ORF">C8P64_0346</name>
</gene>
<dbReference type="Pfam" id="PF02518">
    <property type="entry name" value="HATPase_c"/>
    <property type="match status" value="1"/>
</dbReference>
<evidence type="ECO:0000313" key="8">
    <source>
        <dbReference type="Proteomes" id="UP000244174"/>
    </source>
</evidence>
<dbReference type="InterPro" id="IPR004358">
    <property type="entry name" value="Sig_transdc_His_kin-like_C"/>
</dbReference>
<organism evidence="7 8">
    <name type="scientific">Christiangramia gaetbulicola</name>
    <dbReference type="NCBI Taxonomy" id="703340"/>
    <lineage>
        <taxon>Bacteria</taxon>
        <taxon>Pseudomonadati</taxon>
        <taxon>Bacteroidota</taxon>
        <taxon>Flavobacteriia</taxon>
        <taxon>Flavobacteriales</taxon>
        <taxon>Flavobacteriaceae</taxon>
        <taxon>Christiangramia</taxon>
    </lineage>
</organism>
<dbReference type="EC" id="2.7.13.3" evidence="2"/>
<dbReference type="InterPro" id="IPR003661">
    <property type="entry name" value="HisK_dim/P_dom"/>
</dbReference>
<dbReference type="SUPFAM" id="SSF55874">
    <property type="entry name" value="ATPase domain of HSP90 chaperone/DNA topoisomerase II/histidine kinase"/>
    <property type="match status" value="1"/>
</dbReference>
<comment type="catalytic activity">
    <reaction evidence="1">
        <text>ATP + protein L-histidine = ADP + protein N-phospho-L-histidine.</text>
        <dbReference type="EC" id="2.7.13.3"/>
    </reaction>
</comment>
<dbReference type="Gene3D" id="1.25.40.10">
    <property type="entry name" value="Tetratricopeptide repeat domain"/>
    <property type="match status" value="3"/>
</dbReference>
<comment type="caution">
    <text evidence="7">The sequence shown here is derived from an EMBL/GenBank/DDBJ whole genome shotgun (WGS) entry which is preliminary data.</text>
</comment>
<feature type="coiled-coil region" evidence="4">
    <location>
        <begin position="474"/>
        <end position="517"/>
    </location>
</feature>
<dbReference type="PRINTS" id="PR00344">
    <property type="entry name" value="BCTRLSENSOR"/>
</dbReference>
<dbReference type="RefSeq" id="WP_245889637.1">
    <property type="nucleotide sequence ID" value="NZ_QBKQ01000001.1"/>
</dbReference>
<proteinExistence type="predicted"/>
<dbReference type="InterPro" id="IPR005467">
    <property type="entry name" value="His_kinase_dom"/>
</dbReference>
<feature type="domain" description="Histidine kinase" evidence="6">
    <location>
        <begin position="592"/>
        <end position="829"/>
    </location>
</feature>
<keyword evidence="4" id="KW-0175">Coiled coil</keyword>
<evidence type="ECO:0000256" key="3">
    <source>
        <dbReference type="ARBA" id="ARBA00022553"/>
    </source>
</evidence>
<keyword evidence="3" id="KW-0597">Phosphoprotein</keyword>
<evidence type="ECO:0000256" key="2">
    <source>
        <dbReference type="ARBA" id="ARBA00012438"/>
    </source>
</evidence>
<dbReference type="EMBL" id="QBKQ01000001">
    <property type="protein sequence ID" value="PTX44367.1"/>
    <property type="molecule type" value="Genomic_DNA"/>
</dbReference>
<dbReference type="Pfam" id="PF13176">
    <property type="entry name" value="TPR_7"/>
    <property type="match status" value="1"/>
</dbReference>
<accession>A0A2T6AKP8</accession>
<feature type="transmembrane region" description="Helical" evidence="5">
    <location>
        <begin position="523"/>
        <end position="543"/>
    </location>
</feature>
<evidence type="ECO:0000259" key="6">
    <source>
        <dbReference type="PROSITE" id="PS50109"/>
    </source>
</evidence>
<dbReference type="SUPFAM" id="SSF47384">
    <property type="entry name" value="Homodimeric domain of signal transducing histidine kinase"/>
    <property type="match status" value="1"/>
</dbReference>
<keyword evidence="8" id="KW-1185">Reference proteome</keyword>
<dbReference type="Gene3D" id="3.30.565.10">
    <property type="entry name" value="Histidine kinase-like ATPase, C-terminal domain"/>
    <property type="match status" value="1"/>
</dbReference>
<dbReference type="Gene3D" id="1.10.287.130">
    <property type="match status" value="1"/>
</dbReference>
<dbReference type="PANTHER" id="PTHR43065:SF42">
    <property type="entry name" value="TWO-COMPONENT SENSOR PPRA"/>
    <property type="match status" value="1"/>
</dbReference>
<evidence type="ECO:0000256" key="5">
    <source>
        <dbReference type="SAM" id="Phobius"/>
    </source>
</evidence>
<protein>
    <recommendedName>
        <fullName evidence="2">histidine kinase</fullName>
        <ecNumber evidence="2">2.7.13.3</ecNumber>
    </recommendedName>
</protein>
<dbReference type="SMART" id="SM00388">
    <property type="entry name" value="HisKA"/>
    <property type="match status" value="1"/>
</dbReference>
<reference evidence="7 8" key="1">
    <citation type="submission" date="2018-04" db="EMBL/GenBank/DDBJ databases">
        <title>Genomic Encyclopedia of Archaeal and Bacterial Type Strains, Phase II (KMG-II): from individual species to whole genera.</title>
        <authorList>
            <person name="Goeker M."/>
        </authorList>
    </citation>
    <scope>NUCLEOTIDE SEQUENCE [LARGE SCALE GENOMIC DNA]</scope>
    <source>
        <strain evidence="7 8">DSM 23082</strain>
    </source>
</reference>